<evidence type="ECO:0000313" key="3">
    <source>
        <dbReference type="Proteomes" id="UP001157137"/>
    </source>
</evidence>
<dbReference type="InterPro" id="IPR037523">
    <property type="entry name" value="VOC_core"/>
</dbReference>
<dbReference type="Gene3D" id="3.10.180.10">
    <property type="entry name" value="2,3-Dihydroxybiphenyl 1,2-Dioxygenase, domain 1"/>
    <property type="match status" value="2"/>
</dbReference>
<evidence type="ECO:0000313" key="2">
    <source>
        <dbReference type="EMBL" id="GLV14502.1"/>
    </source>
</evidence>
<dbReference type="Proteomes" id="UP001157137">
    <property type="component" value="Unassembled WGS sequence"/>
</dbReference>
<dbReference type="InterPro" id="IPR029068">
    <property type="entry name" value="Glyas_Bleomycin-R_OHBP_Dase"/>
</dbReference>
<reference evidence="2" key="1">
    <citation type="submission" date="2023-02" db="EMBL/GenBank/DDBJ databases">
        <title>Proposal of a novel subspecies: Alicyclobacillus hesperidum subspecies aegle.</title>
        <authorList>
            <person name="Goto K."/>
            <person name="Fujii T."/>
            <person name="Yasui K."/>
            <person name="Mochida K."/>
            <person name="Kato-Tanaka Y."/>
            <person name="Morohoshi S."/>
            <person name="An S.Y."/>
            <person name="Kasai H."/>
            <person name="Yokota A."/>
        </authorList>
    </citation>
    <scope>NUCLEOTIDE SEQUENCE</scope>
    <source>
        <strain evidence="2">DSM 12766</strain>
    </source>
</reference>
<feature type="domain" description="VOC" evidence="1">
    <location>
        <begin position="180"/>
        <end position="299"/>
    </location>
</feature>
<comment type="caution">
    <text evidence="2">The sequence shown here is derived from an EMBL/GenBank/DDBJ whole genome shotgun (WGS) entry which is preliminary data.</text>
</comment>
<name>A0AA37U8S1_9BACL</name>
<organism evidence="2 3">
    <name type="scientific">Alicyclobacillus hesperidum</name>
    <dbReference type="NCBI Taxonomy" id="89784"/>
    <lineage>
        <taxon>Bacteria</taxon>
        <taxon>Bacillati</taxon>
        <taxon>Bacillota</taxon>
        <taxon>Bacilli</taxon>
        <taxon>Bacillales</taxon>
        <taxon>Alicyclobacillaceae</taxon>
        <taxon>Alicyclobacillus</taxon>
    </lineage>
</organism>
<gene>
    <name evidence="2" type="ORF">Heshes_21860</name>
</gene>
<dbReference type="Pfam" id="PF00903">
    <property type="entry name" value="Glyoxalase"/>
    <property type="match status" value="2"/>
</dbReference>
<dbReference type="InterPro" id="IPR004360">
    <property type="entry name" value="Glyas_Fos-R_dOase_dom"/>
</dbReference>
<accession>A0AA37U8S1</accession>
<dbReference type="SUPFAM" id="SSF54593">
    <property type="entry name" value="Glyoxalase/Bleomycin resistance protein/Dihydroxybiphenyl dioxygenase"/>
    <property type="match status" value="1"/>
</dbReference>
<dbReference type="PANTHER" id="PTHR36110">
    <property type="entry name" value="RING-CLEAVING DIOXYGENASE MHQE-RELATED"/>
    <property type="match status" value="1"/>
</dbReference>
<dbReference type="AlphaFoldDB" id="A0AA37U8S1"/>
<evidence type="ECO:0000259" key="1">
    <source>
        <dbReference type="PROSITE" id="PS51819"/>
    </source>
</evidence>
<proteinExistence type="predicted"/>
<dbReference type="InterPro" id="IPR052537">
    <property type="entry name" value="Extradiol_RC_dioxygenase"/>
</dbReference>
<sequence>MIKAIAVAATEHRACELQVQKELDFMNKGILGIHHITAMSGIAQENIDFYVGVLGLRLVKKTVNFDAPDVYHFYYGDTVGNPGTILTFFPFGEGPRGRSGAGQATVTSFSIRPESIAFWIQRLQDHGLSVSGPQARSHDRQVITFYDPDGLALELVAHQGAEKRPGWQDGPVPSEHAIRGFYSVTIKVKNHVLTSALLKDVMGFRLIEQNGCRFRYEVGEGGPGTMIDVISQEDAAYGRQSIGTIHHIAWRVANEEELVWWQQKLLNVGLHATEVKDRNYFKSVYFREPGGVLFELATDPPGFAIDESVENLGSSLKLPEWLEPTRSNLEAQLPPISVPKIRG</sequence>
<dbReference type="PROSITE" id="PS51819">
    <property type="entry name" value="VOC"/>
    <property type="match status" value="2"/>
</dbReference>
<protein>
    <submittedName>
        <fullName evidence="2">Diguanylate cyclase</fullName>
    </submittedName>
</protein>
<dbReference type="EMBL" id="BSRA01000013">
    <property type="protein sequence ID" value="GLV14502.1"/>
    <property type="molecule type" value="Genomic_DNA"/>
</dbReference>
<dbReference type="PANTHER" id="PTHR36110:SF4">
    <property type="entry name" value="RING-CLEAVING DIOXYGENASE MHQA-RELATED"/>
    <property type="match status" value="1"/>
</dbReference>
<dbReference type="CDD" id="cd08347">
    <property type="entry name" value="PcpA_C_like"/>
    <property type="match status" value="1"/>
</dbReference>
<feature type="domain" description="VOC" evidence="1">
    <location>
        <begin position="32"/>
        <end position="158"/>
    </location>
</feature>